<keyword evidence="2" id="KW-1133">Transmembrane helix</keyword>
<keyword evidence="4" id="KW-1185">Reference proteome</keyword>
<evidence type="ECO:0000256" key="2">
    <source>
        <dbReference type="SAM" id="Phobius"/>
    </source>
</evidence>
<evidence type="ECO:0000313" key="4">
    <source>
        <dbReference type="Proteomes" id="UP001583172"/>
    </source>
</evidence>
<gene>
    <name evidence="3" type="ORF">VTJ49DRAFT_642</name>
</gene>
<name>A0ABR3VEH2_HUMIN</name>
<accession>A0ABR3VEH2</accession>
<dbReference type="Proteomes" id="UP001583172">
    <property type="component" value="Unassembled WGS sequence"/>
</dbReference>
<feature type="transmembrane region" description="Helical" evidence="2">
    <location>
        <begin position="58"/>
        <end position="76"/>
    </location>
</feature>
<keyword evidence="2" id="KW-0472">Membrane</keyword>
<keyword evidence="2" id="KW-0812">Transmembrane</keyword>
<comment type="caution">
    <text evidence="3">The sequence shown here is derived from an EMBL/GenBank/DDBJ whole genome shotgun (WGS) entry which is preliminary data.</text>
</comment>
<organism evidence="3 4">
    <name type="scientific">Humicola insolens</name>
    <name type="common">Soft-rot fungus</name>
    <dbReference type="NCBI Taxonomy" id="85995"/>
    <lineage>
        <taxon>Eukaryota</taxon>
        <taxon>Fungi</taxon>
        <taxon>Dikarya</taxon>
        <taxon>Ascomycota</taxon>
        <taxon>Pezizomycotina</taxon>
        <taxon>Sordariomycetes</taxon>
        <taxon>Sordariomycetidae</taxon>
        <taxon>Sordariales</taxon>
        <taxon>Chaetomiaceae</taxon>
        <taxon>Mycothermus</taxon>
    </lineage>
</organism>
<sequence length="185" mass="21316">MVREGEHPGGGAEVSGTTKIIGFLADLDVRYRQETHVVLKLTKPDFDIGNPLPEQQPWIVFFSFLLCLLSLGFGFWDGKRAMTSQLLANFPWRLEIDKGWGRNRIHHSDWTTRRQWREGRGLGRLRNWKVDAIDTTLPHLFPSSPPLSQRQQQHHSRARSAAHTFVDKNTKKKRTTTQNNPDDHG</sequence>
<feature type="compositionally biased region" description="Low complexity" evidence="1">
    <location>
        <begin position="141"/>
        <end position="151"/>
    </location>
</feature>
<evidence type="ECO:0000313" key="3">
    <source>
        <dbReference type="EMBL" id="KAL1840264.1"/>
    </source>
</evidence>
<proteinExistence type="predicted"/>
<dbReference type="EMBL" id="JAZGSY010000120">
    <property type="protein sequence ID" value="KAL1840264.1"/>
    <property type="molecule type" value="Genomic_DNA"/>
</dbReference>
<reference evidence="3 4" key="1">
    <citation type="journal article" date="2024" name="Commun. Biol.">
        <title>Comparative genomic analysis of thermophilic fungi reveals convergent evolutionary adaptations and gene losses.</title>
        <authorList>
            <person name="Steindorff A.S."/>
            <person name="Aguilar-Pontes M.V."/>
            <person name="Robinson A.J."/>
            <person name="Andreopoulos B."/>
            <person name="LaButti K."/>
            <person name="Kuo A."/>
            <person name="Mondo S."/>
            <person name="Riley R."/>
            <person name="Otillar R."/>
            <person name="Haridas S."/>
            <person name="Lipzen A."/>
            <person name="Grimwood J."/>
            <person name="Schmutz J."/>
            <person name="Clum A."/>
            <person name="Reid I.D."/>
            <person name="Moisan M.C."/>
            <person name="Butler G."/>
            <person name="Nguyen T.T.M."/>
            <person name="Dewar K."/>
            <person name="Conant G."/>
            <person name="Drula E."/>
            <person name="Henrissat B."/>
            <person name="Hansel C."/>
            <person name="Singer S."/>
            <person name="Hutchinson M.I."/>
            <person name="de Vries R.P."/>
            <person name="Natvig D.O."/>
            <person name="Powell A.J."/>
            <person name="Tsang A."/>
            <person name="Grigoriev I.V."/>
        </authorList>
    </citation>
    <scope>NUCLEOTIDE SEQUENCE [LARGE SCALE GENOMIC DNA]</scope>
    <source>
        <strain evidence="3 4">CBS 620.91</strain>
    </source>
</reference>
<evidence type="ECO:0000256" key="1">
    <source>
        <dbReference type="SAM" id="MobiDB-lite"/>
    </source>
</evidence>
<feature type="region of interest" description="Disordered" evidence="1">
    <location>
        <begin position="141"/>
        <end position="185"/>
    </location>
</feature>
<protein>
    <submittedName>
        <fullName evidence="3">Uncharacterized protein</fullName>
    </submittedName>
</protein>
<feature type="compositionally biased region" description="Low complexity" evidence="1">
    <location>
        <begin position="176"/>
        <end position="185"/>
    </location>
</feature>